<keyword evidence="1" id="KW-1133">Transmembrane helix</keyword>
<keyword evidence="3" id="KW-1185">Reference proteome</keyword>
<feature type="transmembrane region" description="Helical" evidence="1">
    <location>
        <begin position="31"/>
        <end position="52"/>
    </location>
</feature>
<sequence>MRDRGSLVFACDSTGHHDHPDSPDHQGLRRAAVAAVLVSLVVAALLGILALFSGEFGETQGRVLLTTLLTGAVGIAALCHLAVAGRPVRIVGILGLAVTAIAFLLGLILIWNSGSSDLSGLFRAFGIASILAVSFAQANLLLLLSGRRHTVLRAGLLVTLGLVALAAAMIVLPIATDGAVPGDAAGDLYWRIFGAVAILDALGTVALPILGLFLRDAVTGRVTVTLTGATADRLRRYAAARNTSPEAAVAGLVDALPDAVPDRIET</sequence>
<evidence type="ECO:0000256" key="1">
    <source>
        <dbReference type="SAM" id="Phobius"/>
    </source>
</evidence>
<feature type="transmembrane region" description="Helical" evidence="1">
    <location>
        <begin position="188"/>
        <end position="214"/>
    </location>
</feature>
<reference evidence="3" key="1">
    <citation type="journal article" date="2019" name="Int. J. Syst. Evol. Microbiol.">
        <title>The Global Catalogue of Microorganisms (GCM) 10K type strain sequencing project: providing services to taxonomists for standard genome sequencing and annotation.</title>
        <authorList>
            <consortium name="The Broad Institute Genomics Platform"/>
            <consortium name="The Broad Institute Genome Sequencing Center for Infectious Disease"/>
            <person name="Wu L."/>
            <person name="Ma J."/>
        </authorList>
    </citation>
    <scope>NUCLEOTIDE SEQUENCE [LARGE SCALE GENOMIC DNA]</scope>
    <source>
        <strain evidence="3">NBRC 108725</strain>
    </source>
</reference>
<feature type="transmembrane region" description="Helical" evidence="1">
    <location>
        <begin position="90"/>
        <end position="112"/>
    </location>
</feature>
<dbReference type="Proteomes" id="UP001321498">
    <property type="component" value="Chromosome"/>
</dbReference>
<protein>
    <submittedName>
        <fullName evidence="2">Uncharacterized protein</fullName>
    </submittedName>
</protein>
<organism evidence="2 3">
    <name type="scientific">Naasia aerilata</name>
    <dbReference type="NCBI Taxonomy" id="1162966"/>
    <lineage>
        <taxon>Bacteria</taxon>
        <taxon>Bacillati</taxon>
        <taxon>Actinomycetota</taxon>
        <taxon>Actinomycetes</taxon>
        <taxon>Micrococcales</taxon>
        <taxon>Microbacteriaceae</taxon>
        <taxon>Naasia</taxon>
    </lineage>
</organism>
<name>A0ABM8GFJ3_9MICO</name>
<keyword evidence="1" id="KW-0472">Membrane</keyword>
<evidence type="ECO:0000313" key="2">
    <source>
        <dbReference type="EMBL" id="BDZ47112.1"/>
    </source>
</evidence>
<feature type="transmembrane region" description="Helical" evidence="1">
    <location>
        <begin position="124"/>
        <end position="144"/>
    </location>
</feature>
<feature type="transmembrane region" description="Helical" evidence="1">
    <location>
        <begin position="64"/>
        <end position="83"/>
    </location>
</feature>
<feature type="transmembrane region" description="Helical" evidence="1">
    <location>
        <begin position="156"/>
        <end position="176"/>
    </location>
</feature>
<accession>A0ABM8GFJ3</accession>
<proteinExistence type="predicted"/>
<gene>
    <name evidence="2" type="ORF">GCM10025866_30210</name>
</gene>
<dbReference type="EMBL" id="AP027731">
    <property type="protein sequence ID" value="BDZ47112.1"/>
    <property type="molecule type" value="Genomic_DNA"/>
</dbReference>
<keyword evidence="1" id="KW-0812">Transmembrane</keyword>
<evidence type="ECO:0000313" key="3">
    <source>
        <dbReference type="Proteomes" id="UP001321498"/>
    </source>
</evidence>